<protein>
    <submittedName>
        <fullName evidence="2">Uncharacterized protein</fullName>
    </submittedName>
</protein>
<gene>
    <name evidence="2" type="ORF">J2Z76_001032</name>
</gene>
<evidence type="ECO:0000313" key="3">
    <source>
        <dbReference type="Proteomes" id="UP001519342"/>
    </source>
</evidence>
<evidence type="ECO:0000313" key="2">
    <source>
        <dbReference type="EMBL" id="MBP1925175.1"/>
    </source>
</evidence>
<reference evidence="2 3" key="1">
    <citation type="submission" date="2021-03" db="EMBL/GenBank/DDBJ databases">
        <title>Genomic Encyclopedia of Type Strains, Phase IV (KMG-IV): sequencing the most valuable type-strain genomes for metagenomic binning, comparative biology and taxonomic classification.</title>
        <authorList>
            <person name="Goeker M."/>
        </authorList>
    </citation>
    <scope>NUCLEOTIDE SEQUENCE [LARGE SCALE GENOMIC DNA]</scope>
    <source>
        <strain evidence="2 3">DSM 24004</strain>
    </source>
</reference>
<dbReference type="EMBL" id="JAGGKS010000002">
    <property type="protein sequence ID" value="MBP1925175.1"/>
    <property type="molecule type" value="Genomic_DNA"/>
</dbReference>
<dbReference type="RefSeq" id="WP_209510913.1">
    <property type="nucleotide sequence ID" value="NZ_JAGGKS010000002.1"/>
</dbReference>
<comment type="caution">
    <text evidence="2">The sequence shown here is derived from an EMBL/GenBank/DDBJ whole genome shotgun (WGS) entry which is preliminary data.</text>
</comment>
<keyword evidence="3" id="KW-1185">Reference proteome</keyword>
<dbReference type="Proteomes" id="UP001519342">
    <property type="component" value="Unassembled WGS sequence"/>
</dbReference>
<proteinExistence type="predicted"/>
<feature type="compositionally biased region" description="Polar residues" evidence="1">
    <location>
        <begin position="1"/>
        <end position="35"/>
    </location>
</feature>
<feature type="compositionally biased region" description="Polar residues" evidence="1">
    <location>
        <begin position="42"/>
        <end position="71"/>
    </location>
</feature>
<evidence type="ECO:0000256" key="1">
    <source>
        <dbReference type="SAM" id="MobiDB-lite"/>
    </source>
</evidence>
<organism evidence="2 3">
    <name type="scientific">Sedimentibacter acidaminivorans</name>
    <dbReference type="NCBI Taxonomy" id="913099"/>
    <lineage>
        <taxon>Bacteria</taxon>
        <taxon>Bacillati</taxon>
        <taxon>Bacillota</taxon>
        <taxon>Tissierellia</taxon>
        <taxon>Sedimentibacter</taxon>
    </lineage>
</organism>
<accession>A0ABS4GBV4</accession>
<name>A0ABS4GBV4_9FIRM</name>
<sequence>MSITNGNIPSLRNSQSIGQAEIQNVKQNMNSTKGQNMILGANMTSNNASQGNMTNSVPSLNSSTSVGSEELQNAKKEMQNSVYGKGMF</sequence>
<feature type="region of interest" description="Disordered" evidence="1">
    <location>
        <begin position="1"/>
        <end position="88"/>
    </location>
</feature>